<evidence type="ECO:0000256" key="10">
    <source>
        <dbReference type="SAM" id="SignalP"/>
    </source>
</evidence>
<evidence type="ECO:0000256" key="3">
    <source>
        <dbReference type="ARBA" id="ARBA00022723"/>
    </source>
</evidence>
<evidence type="ECO:0000256" key="4">
    <source>
        <dbReference type="ARBA" id="ARBA00022771"/>
    </source>
</evidence>
<keyword evidence="7 9" id="KW-0472">Membrane</keyword>
<dbReference type="Gene3D" id="3.30.40.10">
    <property type="entry name" value="Zinc/RING finger domain, C3HC4 (zinc finger)"/>
    <property type="match status" value="1"/>
</dbReference>
<dbReference type="EMBL" id="SKCS01000340">
    <property type="protein sequence ID" value="TNN10793.1"/>
    <property type="molecule type" value="Genomic_DNA"/>
</dbReference>
<keyword evidence="3" id="KW-0479">Metal-binding</keyword>
<evidence type="ECO:0000256" key="6">
    <source>
        <dbReference type="ARBA" id="ARBA00022989"/>
    </source>
</evidence>
<dbReference type="PANTHER" id="PTHR46539:SF23">
    <property type="entry name" value="RING-TYPE DOMAIN-CONTAINING PROTEIN"/>
    <property type="match status" value="1"/>
</dbReference>
<dbReference type="GO" id="GO:0008270">
    <property type="term" value="F:zinc ion binding"/>
    <property type="evidence" value="ECO:0007669"/>
    <property type="project" value="UniProtKB-KW"/>
</dbReference>
<accession>A0A4Z2D2Q0</accession>
<keyword evidence="10" id="KW-0732">Signal</keyword>
<dbReference type="Pfam" id="PF13639">
    <property type="entry name" value="zf-RING_2"/>
    <property type="match status" value="1"/>
</dbReference>
<feature type="signal peptide" evidence="10">
    <location>
        <begin position="1"/>
        <end position="24"/>
    </location>
</feature>
<protein>
    <submittedName>
        <fullName evidence="12">RING finger protein isoform 4</fullName>
    </submittedName>
</protein>
<dbReference type="PROSITE" id="PS50089">
    <property type="entry name" value="ZF_RING_2"/>
    <property type="match status" value="1"/>
</dbReference>
<feature type="chain" id="PRO_5021213424" evidence="10">
    <location>
        <begin position="25"/>
        <end position="708"/>
    </location>
</feature>
<evidence type="ECO:0000256" key="2">
    <source>
        <dbReference type="ARBA" id="ARBA00022692"/>
    </source>
</evidence>
<dbReference type="AlphaFoldDB" id="A0A4Z2D2Q0"/>
<dbReference type="OrthoDB" id="9984778at2759"/>
<keyword evidence="5" id="KW-0862">Zinc</keyword>
<dbReference type="STRING" id="6182.A0A4Z2D2Q0"/>
<evidence type="ECO:0000256" key="7">
    <source>
        <dbReference type="ARBA" id="ARBA00023136"/>
    </source>
</evidence>
<evidence type="ECO:0000256" key="5">
    <source>
        <dbReference type="ARBA" id="ARBA00022833"/>
    </source>
</evidence>
<evidence type="ECO:0000313" key="13">
    <source>
        <dbReference type="Proteomes" id="UP000311919"/>
    </source>
</evidence>
<feature type="transmembrane region" description="Helical" evidence="9">
    <location>
        <begin position="152"/>
        <end position="175"/>
    </location>
</feature>
<keyword evidence="13" id="KW-1185">Reference proteome</keyword>
<dbReference type="SMART" id="SM00184">
    <property type="entry name" value="RING"/>
    <property type="match status" value="1"/>
</dbReference>
<evidence type="ECO:0000256" key="8">
    <source>
        <dbReference type="PROSITE-ProRule" id="PRU00175"/>
    </source>
</evidence>
<dbReference type="SUPFAM" id="SSF57850">
    <property type="entry name" value="RING/U-box"/>
    <property type="match status" value="1"/>
</dbReference>
<gene>
    <name evidence="12" type="ORF">EWB00_005115</name>
</gene>
<dbReference type="GO" id="GO:0016020">
    <property type="term" value="C:membrane"/>
    <property type="evidence" value="ECO:0007669"/>
    <property type="project" value="UniProtKB-SubCell"/>
</dbReference>
<keyword evidence="4 8" id="KW-0863">Zinc-finger</keyword>
<keyword evidence="6 9" id="KW-1133">Transmembrane helix</keyword>
<name>A0A4Z2D2Q0_SCHJA</name>
<evidence type="ECO:0000313" key="12">
    <source>
        <dbReference type="EMBL" id="TNN10793.1"/>
    </source>
</evidence>
<keyword evidence="2 9" id="KW-0812">Transmembrane</keyword>
<dbReference type="FunFam" id="3.30.40.10:FF:000009">
    <property type="entry name" value="E3 ubiquitin-protein ligase RNF130"/>
    <property type="match status" value="1"/>
</dbReference>
<proteinExistence type="predicted"/>
<evidence type="ECO:0000256" key="9">
    <source>
        <dbReference type="SAM" id="Phobius"/>
    </source>
</evidence>
<feature type="domain" description="RING-type" evidence="11">
    <location>
        <begin position="221"/>
        <end position="262"/>
    </location>
</feature>
<dbReference type="InterPro" id="IPR013083">
    <property type="entry name" value="Znf_RING/FYVE/PHD"/>
</dbReference>
<organism evidence="12 13">
    <name type="scientific">Schistosoma japonicum</name>
    <name type="common">Blood fluke</name>
    <dbReference type="NCBI Taxonomy" id="6182"/>
    <lineage>
        <taxon>Eukaryota</taxon>
        <taxon>Metazoa</taxon>
        <taxon>Spiralia</taxon>
        <taxon>Lophotrochozoa</taxon>
        <taxon>Platyhelminthes</taxon>
        <taxon>Trematoda</taxon>
        <taxon>Digenea</taxon>
        <taxon>Strigeidida</taxon>
        <taxon>Schistosomatoidea</taxon>
        <taxon>Schistosomatidae</taxon>
        <taxon>Schistosoma</taxon>
    </lineage>
</organism>
<comment type="caution">
    <text evidence="12">The sequence shown here is derived from an EMBL/GenBank/DDBJ whole genome shotgun (WGS) entry which is preliminary data.</text>
</comment>
<evidence type="ECO:0000259" key="11">
    <source>
        <dbReference type="PROSITE" id="PS50089"/>
    </source>
</evidence>
<reference evidence="12 13" key="1">
    <citation type="submission" date="2019-03" db="EMBL/GenBank/DDBJ databases">
        <title>An improved genome assembly of the fluke Schistosoma japonicum.</title>
        <authorList>
            <person name="Hu W."/>
            <person name="Luo F."/>
            <person name="Yin M."/>
            <person name="Mo X."/>
            <person name="Sun C."/>
            <person name="Wu Q."/>
            <person name="Zhu B."/>
            <person name="Xiang M."/>
            <person name="Wang J."/>
            <person name="Wang Y."/>
            <person name="Zhang T."/>
            <person name="Xu B."/>
            <person name="Zheng H."/>
            <person name="Feng Z."/>
        </authorList>
    </citation>
    <scope>NUCLEOTIDE SEQUENCE [LARGE SCALE GENOMIC DNA]</scope>
    <source>
        <strain evidence="12">HuSjv2</strain>
        <tissue evidence="12">Worms</tissue>
    </source>
</reference>
<evidence type="ECO:0000256" key="1">
    <source>
        <dbReference type="ARBA" id="ARBA00004370"/>
    </source>
</evidence>
<dbReference type="PANTHER" id="PTHR46539">
    <property type="entry name" value="E3 UBIQUITIN-PROTEIN LIGASE ATL42"/>
    <property type="match status" value="1"/>
</dbReference>
<dbReference type="InterPro" id="IPR001841">
    <property type="entry name" value="Znf_RING"/>
</dbReference>
<sequence>MMVFISQILVLRFFFFTMLQSVFHSRLLALSFICGLPLDDRITSLQDRAPYFRLHRSSELNFSVFDEFNNTDLTNVSYGFKGFYNFNDNLISLKKQNSLDPTKLSSYHHYIGIASNQPNDNITSHKFEGKIMFEVVTAATASEEAFLNRSSVLFVAVSFILLMVISLAWLVFYYIQRFRYLHSKEQVSRRLTELAKKAVARMPIKTLHSGDWEITSDYQQCAICIEGFRTMDNIRILPCRHYFHKLCIDPWLLEQRNCPMCKLDILQAYGFRAELCRSYTNLENLPNYMNSASVSMLSTSSVCSSFPNLVAASLSSSRANNDVSVLESFSLITGQPQFMGNLLTVARGSPLTYVLLTGTNGFTNATDSILLQAQSLPKTSEQPRSVVFPPVHNDTTLQSLTMTNSITIPLLSNLSLPSKSLTDSSMWSTNLLPMCVVSAVTTSELSQPRALVVCESFLGNILHQTCVTATVGSPTLHSISMQSSTTEAITSTTQSLINPLCSTTLDSEILSIHQMNFIYTNCPRHITPNTNLSIENSQATRSTSNSVNLSPSYYPVNHRNLQLVNFKKLLHSNIPYRNGHSSISLFRHWLTRHWYNTFYRQSNSKQISRFSHSFSSYYTTASTSSTSQVVNRDESDQYKSHLIGFKQQSISTASIKECYVTAVVEDVPSDTGNSSTLSESVNILNSGHPIISHFTNSTSSNFSSLAVT</sequence>
<comment type="subcellular location">
    <subcellularLocation>
        <location evidence="1">Membrane</location>
    </subcellularLocation>
</comment>
<dbReference type="Proteomes" id="UP000311919">
    <property type="component" value="Unassembled WGS sequence"/>
</dbReference>